<name>A0A0M0L5P7_9BACI</name>
<proteinExistence type="predicted"/>
<organism evidence="1 2">
    <name type="scientific">Priestia koreensis</name>
    <dbReference type="NCBI Taxonomy" id="284581"/>
    <lineage>
        <taxon>Bacteria</taxon>
        <taxon>Bacillati</taxon>
        <taxon>Bacillota</taxon>
        <taxon>Bacilli</taxon>
        <taxon>Bacillales</taxon>
        <taxon>Bacillaceae</taxon>
        <taxon>Priestia</taxon>
    </lineage>
</organism>
<protein>
    <recommendedName>
        <fullName evidence="3">HTH cro/C1-type domain-containing protein</fullName>
    </recommendedName>
</protein>
<reference evidence="2" key="1">
    <citation type="submission" date="2015-08" db="EMBL/GenBank/DDBJ databases">
        <title>Fjat-14210 dsm16467.</title>
        <authorList>
            <person name="Liu B."/>
            <person name="Wang J."/>
            <person name="Zhu Y."/>
            <person name="Liu G."/>
            <person name="Chen Q."/>
            <person name="Chen Z."/>
            <person name="Lan J."/>
            <person name="Che J."/>
            <person name="Ge C."/>
            <person name="Shi H."/>
            <person name="Pan Z."/>
            <person name="Liu X."/>
        </authorList>
    </citation>
    <scope>NUCLEOTIDE SEQUENCE [LARGE SCALE GENOMIC DNA]</scope>
    <source>
        <strain evidence="2">DSM 16467</strain>
    </source>
</reference>
<dbReference type="PATRIC" id="fig|284581.3.peg.2370"/>
<dbReference type="EMBL" id="LILC01000013">
    <property type="protein sequence ID" value="KOO46410.1"/>
    <property type="molecule type" value="Genomic_DNA"/>
</dbReference>
<dbReference type="AlphaFoldDB" id="A0A0M0L5P7"/>
<dbReference type="Proteomes" id="UP000037558">
    <property type="component" value="Unassembled WGS sequence"/>
</dbReference>
<gene>
    <name evidence="1" type="ORF">AMD01_11295</name>
</gene>
<accession>A0A0M0L5P7</accession>
<evidence type="ECO:0000313" key="1">
    <source>
        <dbReference type="EMBL" id="KOO46410.1"/>
    </source>
</evidence>
<evidence type="ECO:0008006" key="3">
    <source>
        <dbReference type="Google" id="ProtNLM"/>
    </source>
</evidence>
<evidence type="ECO:0000313" key="2">
    <source>
        <dbReference type="Proteomes" id="UP000037558"/>
    </source>
</evidence>
<comment type="caution">
    <text evidence="1">The sequence shown here is derived from an EMBL/GenBank/DDBJ whole genome shotgun (WGS) entry which is preliminary data.</text>
</comment>
<keyword evidence="2" id="KW-1185">Reference proteome</keyword>
<sequence>MIMTRDEINELFFEKRKKQISNKYLAEQLNCSNALISQFFNFKCSLSTVKEERLKQIIRQAKEYKWIKVEI</sequence>